<dbReference type="Pfam" id="PF05974">
    <property type="entry name" value="DUF892"/>
    <property type="match status" value="1"/>
</dbReference>
<evidence type="ECO:0000313" key="1">
    <source>
        <dbReference type="EMBL" id="MCQ0970478.1"/>
    </source>
</evidence>
<dbReference type="InterPro" id="IPR047114">
    <property type="entry name" value="YciF"/>
</dbReference>
<reference evidence="1 2" key="1">
    <citation type="submission" date="2022-03" db="EMBL/GenBank/DDBJ databases">
        <authorList>
            <person name="He Y."/>
        </authorList>
    </citation>
    <scope>NUCLEOTIDE SEQUENCE [LARGE SCALE GENOMIC DNA]</scope>
    <source>
        <strain evidence="1 2">TK19116</strain>
    </source>
</reference>
<protein>
    <submittedName>
        <fullName evidence="1">DUF892 family protein</fullName>
    </submittedName>
</protein>
<dbReference type="SUPFAM" id="SSF47240">
    <property type="entry name" value="Ferritin-like"/>
    <property type="match status" value="1"/>
</dbReference>
<dbReference type="InterPro" id="IPR009078">
    <property type="entry name" value="Ferritin-like_SF"/>
</dbReference>
<dbReference type="EMBL" id="JAKZEU010000002">
    <property type="protein sequence ID" value="MCQ0970478.1"/>
    <property type="molecule type" value="Genomic_DNA"/>
</dbReference>
<comment type="caution">
    <text evidence="1">The sequence shown here is derived from an EMBL/GenBank/DDBJ whole genome shotgun (WGS) entry which is preliminary data.</text>
</comment>
<proteinExistence type="predicted"/>
<keyword evidence="2" id="KW-1185">Reference proteome</keyword>
<dbReference type="RefSeq" id="WP_255329450.1">
    <property type="nucleotide sequence ID" value="NZ_JAKZEU010000002.1"/>
</dbReference>
<dbReference type="InterPro" id="IPR012347">
    <property type="entry name" value="Ferritin-like"/>
</dbReference>
<dbReference type="PANTHER" id="PTHR30565:SF9">
    <property type="entry name" value="PROTEIN YCIF"/>
    <property type="match status" value="1"/>
</dbReference>
<accession>A0ABT1MQA8</accession>
<evidence type="ECO:0000313" key="2">
    <source>
        <dbReference type="Proteomes" id="UP001203945"/>
    </source>
</evidence>
<gene>
    <name evidence="1" type="ORF">MLD63_08590</name>
</gene>
<dbReference type="PANTHER" id="PTHR30565">
    <property type="entry name" value="PROTEIN YCIF"/>
    <property type="match status" value="1"/>
</dbReference>
<dbReference type="Gene3D" id="1.20.1260.10">
    <property type="match status" value="1"/>
</dbReference>
<dbReference type="Proteomes" id="UP001203945">
    <property type="component" value="Unassembled WGS sequence"/>
</dbReference>
<sequence length="167" mass="18074">MPLSSSDPKTLSDLFNQAVQEVYAAETVTEEALPGIIDKVSASALKNALSKHLEETHGHVSRLERLFGMIGETPDSVNNCMIDGMVKDATRMSRHIDDARVRDEGLAASVLGVAHYEVARYRAVTSWASRLGHGDCVPLLEETLAEKTATCATLSQFLGCGSDRRGE</sequence>
<name>A0ABT1MQA8_9RHOB</name>
<organism evidence="1 2">
    <name type="scientific">Paracoccus albicereus</name>
    <dbReference type="NCBI Taxonomy" id="2922394"/>
    <lineage>
        <taxon>Bacteria</taxon>
        <taxon>Pseudomonadati</taxon>
        <taxon>Pseudomonadota</taxon>
        <taxon>Alphaproteobacteria</taxon>
        <taxon>Rhodobacterales</taxon>
        <taxon>Paracoccaceae</taxon>
        <taxon>Paracoccus</taxon>
    </lineage>
</organism>
<dbReference type="InterPro" id="IPR010287">
    <property type="entry name" value="DUF892_YciF-like"/>
</dbReference>